<gene>
    <name evidence="1" type="ORF">BN4615_P5673</name>
</gene>
<organism evidence="1">
    <name type="scientific">Nonomuraea gerenzanensis</name>
    <dbReference type="NCBI Taxonomy" id="93944"/>
    <lineage>
        <taxon>Bacteria</taxon>
        <taxon>Bacillati</taxon>
        <taxon>Actinomycetota</taxon>
        <taxon>Actinomycetes</taxon>
        <taxon>Streptosporangiales</taxon>
        <taxon>Streptosporangiaceae</taxon>
        <taxon>Nonomuraea</taxon>
    </lineage>
</organism>
<dbReference type="EMBL" id="LT559118">
    <property type="protein sequence ID" value="SBO96157.1"/>
    <property type="molecule type" value="Genomic_DNA"/>
</dbReference>
<proteinExistence type="predicted"/>
<protein>
    <submittedName>
        <fullName evidence="1">Uncharacterized protein</fullName>
    </submittedName>
</protein>
<reference evidence="1" key="1">
    <citation type="submission" date="2016-04" db="EMBL/GenBank/DDBJ databases">
        <authorList>
            <person name="Evans L.H."/>
            <person name="Alamgir A."/>
            <person name="Owens N."/>
            <person name="Weber N.D."/>
            <person name="Virtaneva K."/>
            <person name="Barbian K."/>
            <person name="Babar A."/>
            <person name="Rosenke K."/>
        </authorList>
    </citation>
    <scope>NUCLEOTIDE SEQUENCE</scope>
    <source>
        <strain evidence="1">Nono1</strain>
    </source>
</reference>
<sequence>MRAAQVGAVQLDGQGGECDRDDGPHIRCPCGRRRLISTTAISGAIPASALTAVRTAQPIRVA</sequence>
<name>A0A1M4EB24_9ACTN</name>
<dbReference type="AlphaFoldDB" id="A0A1M4EB24"/>
<evidence type="ECO:0000313" key="1">
    <source>
        <dbReference type="EMBL" id="SBO96157.1"/>
    </source>
</evidence>
<accession>A0A1M4EB24</accession>